<dbReference type="EMBL" id="JAENHP010000030">
    <property type="protein sequence ID" value="MBM2622988.1"/>
    <property type="molecule type" value="Genomic_DNA"/>
</dbReference>
<proteinExistence type="predicted"/>
<keyword evidence="2" id="KW-1185">Reference proteome</keyword>
<comment type="caution">
    <text evidence="1">The sequence shown here is derived from an EMBL/GenBank/DDBJ whole genome shotgun (WGS) entry which is preliminary data.</text>
</comment>
<protein>
    <submittedName>
        <fullName evidence="1">Uncharacterized protein</fullName>
    </submittedName>
</protein>
<accession>A0ABS2AUD5</accession>
<gene>
    <name evidence="1" type="ORF">JIG36_46560</name>
</gene>
<organism evidence="1 2">
    <name type="scientific">Paractinoplanes ovalisporus</name>
    <dbReference type="NCBI Taxonomy" id="2810368"/>
    <lineage>
        <taxon>Bacteria</taxon>
        <taxon>Bacillati</taxon>
        <taxon>Actinomycetota</taxon>
        <taxon>Actinomycetes</taxon>
        <taxon>Micromonosporales</taxon>
        <taxon>Micromonosporaceae</taxon>
        <taxon>Paractinoplanes</taxon>
    </lineage>
</organism>
<evidence type="ECO:0000313" key="1">
    <source>
        <dbReference type="EMBL" id="MBM2622988.1"/>
    </source>
</evidence>
<name>A0ABS2AUD5_9ACTN</name>
<evidence type="ECO:0000313" key="2">
    <source>
        <dbReference type="Proteomes" id="UP000632138"/>
    </source>
</evidence>
<reference evidence="1 2" key="1">
    <citation type="submission" date="2021-01" db="EMBL/GenBank/DDBJ databases">
        <title>Actinoplanes sp. nov. LDG1-06 isolated from lichen.</title>
        <authorList>
            <person name="Saeng-In P."/>
            <person name="Phongsopitanun W."/>
            <person name="Kanchanasin P."/>
            <person name="Yuki M."/>
            <person name="Kudo T."/>
            <person name="Ohkuma M."/>
            <person name="Tanasupawat S."/>
        </authorList>
    </citation>
    <scope>NUCLEOTIDE SEQUENCE [LARGE SCALE GENOMIC DNA]</scope>
    <source>
        <strain evidence="1 2">LDG1-06</strain>
    </source>
</reference>
<sequence>MILFLRESQDFWDDDQRDLIDPICVEYLAHGADLAARLAAFWGDPVRVPLGPVLDRCIAGENIAPLPGELSEFAVDVDVWRVGDRVVCLGVGQHDKELPVVLFAAVGDHWLDDALM</sequence>
<dbReference type="Proteomes" id="UP000632138">
    <property type="component" value="Unassembled WGS sequence"/>
</dbReference>
<dbReference type="RefSeq" id="WP_203383338.1">
    <property type="nucleotide sequence ID" value="NZ_JAENHP010000030.1"/>
</dbReference>